<dbReference type="SUPFAM" id="SSF54506">
    <property type="entry name" value="Diaminopimelate epimerase-like"/>
    <property type="match status" value="1"/>
</dbReference>
<dbReference type="Gene3D" id="3.10.310.10">
    <property type="entry name" value="Diaminopimelate Epimerase, Chain A, domain 1"/>
    <property type="match status" value="2"/>
</dbReference>
<dbReference type="NCBIfam" id="TIGR00654">
    <property type="entry name" value="PhzF_family"/>
    <property type="match status" value="1"/>
</dbReference>
<keyword evidence="3" id="KW-1185">Reference proteome</keyword>
<dbReference type="EMBL" id="JACOFU010000005">
    <property type="protein sequence ID" value="MBC3832560.1"/>
    <property type="molecule type" value="Genomic_DNA"/>
</dbReference>
<accession>A0ABR6XST1</accession>
<protein>
    <submittedName>
        <fullName evidence="2">PhzF family phenazine biosynthesis protein</fullName>
    </submittedName>
</protein>
<dbReference type="PANTHER" id="PTHR13774">
    <property type="entry name" value="PHENAZINE BIOSYNTHESIS PROTEIN"/>
    <property type="match status" value="1"/>
</dbReference>
<reference evidence="2 3" key="1">
    <citation type="submission" date="2020-08" db="EMBL/GenBank/DDBJ databases">
        <title>Novel species isolated from subtropical streams in China.</title>
        <authorList>
            <person name="Lu H."/>
        </authorList>
    </citation>
    <scope>NUCLEOTIDE SEQUENCE [LARGE SCALE GENOMIC DNA]</scope>
    <source>
        <strain evidence="2 3">KCTC 52442</strain>
    </source>
</reference>
<dbReference type="RefSeq" id="WP_186891599.1">
    <property type="nucleotide sequence ID" value="NZ_JACOFU010000005.1"/>
</dbReference>
<evidence type="ECO:0000256" key="1">
    <source>
        <dbReference type="ARBA" id="ARBA00008270"/>
    </source>
</evidence>
<dbReference type="Proteomes" id="UP000643610">
    <property type="component" value="Unassembled WGS sequence"/>
</dbReference>
<evidence type="ECO:0000313" key="3">
    <source>
        <dbReference type="Proteomes" id="UP000643610"/>
    </source>
</evidence>
<sequence>MQNRQTRNYYHVDVFAEKAYSGNGLAVFLHTENWPADFMQTLTQEKQQFESIFLSNIQTTNGYYASARIFTVEEELTFAGHPILGAAAVLHRTQANDQQQCAWTIQVGEREIAVRSDHRGDHFVCQMNQGKPNIQAALSHTQVAGVLQRLGLQQSDLIRNLPPQIISTGLDYLILPILSDAIDKVQFCGKDLEQELAKLGAKFVFIFDVQEREIRTWDNAGKVEDIATGSAAGPAAAYLYAHGLVQSDQSITIQQGRFRHRPSCLSVEKNSDGEILVSGGVWGISSGHLEAMPRK</sequence>
<dbReference type="PANTHER" id="PTHR13774:SF32">
    <property type="entry name" value="ANTISENSE-ENHANCING SEQUENCE 1"/>
    <property type="match status" value="1"/>
</dbReference>
<name>A0ABR6XST1_9BURK</name>
<dbReference type="Pfam" id="PF02567">
    <property type="entry name" value="PhzC-PhzF"/>
    <property type="match status" value="1"/>
</dbReference>
<comment type="caution">
    <text evidence="2">The sequence shown here is derived from an EMBL/GenBank/DDBJ whole genome shotgun (WGS) entry which is preliminary data.</text>
</comment>
<evidence type="ECO:0000313" key="2">
    <source>
        <dbReference type="EMBL" id="MBC3832560.1"/>
    </source>
</evidence>
<gene>
    <name evidence="2" type="ORF">H8K33_13715</name>
</gene>
<proteinExistence type="inferred from homology"/>
<organism evidence="2 3">
    <name type="scientific">Undibacterium amnicola</name>
    <dbReference type="NCBI Taxonomy" id="1834038"/>
    <lineage>
        <taxon>Bacteria</taxon>
        <taxon>Pseudomonadati</taxon>
        <taxon>Pseudomonadota</taxon>
        <taxon>Betaproteobacteria</taxon>
        <taxon>Burkholderiales</taxon>
        <taxon>Oxalobacteraceae</taxon>
        <taxon>Undibacterium</taxon>
    </lineage>
</organism>
<dbReference type="InterPro" id="IPR003719">
    <property type="entry name" value="Phenazine_PhzF-like"/>
</dbReference>
<comment type="similarity">
    <text evidence="1">Belongs to the PhzF family.</text>
</comment>
<dbReference type="PIRSF" id="PIRSF016184">
    <property type="entry name" value="PhzC_PhzF"/>
    <property type="match status" value="1"/>
</dbReference>